<dbReference type="RefSeq" id="WP_279931568.1">
    <property type="nucleotide sequence ID" value="NZ_JARWBG010000043.1"/>
</dbReference>
<name>A0ABT6HUT9_9ACTN</name>
<sequence>GRAGQARQPGPAGAADPAARPDGGRTAAVQAVFGELLGERTGPDGDFFVLGGHSLLAVRLAETLRERLRLPLTGLDVMEHRTPRALAALLDQRARQRTATGTATATAPAPTRRAAARPGGAVLVTGGTGGVGAFVMKELAARGRPVRALARPESAHLVAAEGVEVVEGDLADPDSLRAAAEGTAGIIHAACTFTAPDVDRAAMQALLDGWRRGNFVFVSSIDAYGRPTVEEVAEGAVSQEPLSPYGRGKLDCERMLAQAAGAGGRGGASSVRAPVVWGAHDRLRDQLRWGATGELFQAARAGEPIPLPQGGWYGTPWVHAAALARTLVTCAETPAHGVVNAIGGHVSWAEAATELARLLGGAGRVVPAADPASSPFRQRWRYRAEALAEELVERPGEDWRSVLAAMLAG</sequence>
<dbReference type="Gene3D" id="1.10.1200.10">
    <property type="entry name" value="ACP-like"/>
    <property type="match status" value="1"/>
</dbReference>
<keyword evidence="6" id="KW-1185">Reference proteome</keyword>
<dbReference type="Gene3D" id="3.40.50.720">
    <property type="entry name" value="NAD(P)-binding Rossmann-like Domain"/>
    <property type="match status" value="1"/>
</dbReference>
<dbReference type="InterPro" id="IPR051783">
    <property type="entry name" value="NAD(P)-dependent_oxidoreduct"/>
</dbReference>
<dbReference type="InterPro" id="IPR020806">
    <property type="entry name" value="PKS_PP-bd"/>
</dbReference>
<evidence type="ECO:0000256" key="2">
    <source>
        <dbReference type="ARBA" id="ARBA00022553"/>
    </source>
</evidence>
<dbReference type="PANTHER" id="PTHR48079:SF6">
    <property type="entry name" value="NAD(P)-BINDING DOMAIN-CONTAINING PROTEIN-RELATED"/>
    <property type="match status" value="1"/>
</dbReference>
<feature type="region of interest" description="Disordered" evidence="3">
    <location>
        <begin position="1"/>
        <end position="25"/>
    </location>
</feature>
<dbReference type="SUPFAM" id="SSF47336">
    <property type="entry name" value="ACP-like"/>
    <property type="match status" value="1"/>
</dbReference>
<dbReference type="InterPro" id="IPR001509">
    <property type="entry name" value="Epimerase_deHydtase"/>
</dbReference>
<dbReference type="Pfam" id="PF01370">
    <property type="entry name" value="Epimerase"/>
    <property type="match status" value="1"/>
</dbReference>
<evidence type="ECO:0000259" key="4">
    <source>
        <dbReference type="PROSITE" id="PS50075"/>
    </source>
</evidence>
<comment type="caution">
    <text evidence="5">The sequence shown here is derived from an EMBL/GenBank/DDBJ whole genome shotgun (WGS) entry which is preliminary data.</text>
</comment>
<dbReference type="EMBL" id="JARWBG010000043">
    <property type="protein sequence ID" value="MDH2392483.1"/>
    <property type="molecule type" value="Genomic_DNA"/>
</dbReference>
<feature type="non-terminal residue" evidence="5">
    <location>
        <position position="1"/>
    </location>
</feature>
<evidence type="ECO:0000313" key="6">
    <source>
        <dbReference type="Proteomes" id="UP001223144"/>
    </source>
</evidence>
<gene>
    <name evidence="5" type="ORF">QCN29_27640</name>
</gene>
<dbReference type="Proteomes" id="UP001223144">
    <property type="component" value="Unassembled WGS sequence"/>
</dbReference>
<feature type="domain" description="Carrier" evidence="4">
    <location>
        <begin position="20"/>
        <end position="94"/>
    </location>
</feature>
<evidence type="ECO:0000256" key="3">
    <source>
        <dbReference type="SAM" id="MobiDB-lite"/>
    </source>
</evidence>
<reference evidence="5 6" key="1">
    <citation type="submission" date="2023-04" db="EMBL/GenBank/DDBJ databases">
        <title>Streptomyces chengmaiensis sp. nov. isolated from the stem of mangrove plant in Hainan.</title>
        <authorList>
            <person name="Huang X."/>
            <person name="Zhou S."/>
            <person name="Chu X."/>
            <person name="Xie Y."/>
            <person name="Lin Y."/>
        </authorList>
    </citation>
    <scope>NUCLEOTIDE SEQUENCE [LARGE SCALE GENOMIC DNA]</scope>
    <source>
        <strain evidence="5 6">HNM0663</strain>
    </source>
</reference>
<organism evidence="5 6">
    <name type="scientific">Streptomyces chengmaiensis</name>
    <dbReference type="NCBI Taxonomy" id="3040919"/>
    <lineage>
        <taxon>Bacteria</taxon>
        <taxon>Bacillati</taxon>
        <taxon>Actinomycetota</taxon>
        <taxon>Actinomycetes</taxon>
        <taxon>Kitasatosporales</taxon>
        <taxon>Streptomycetaceae</taxon>
        <taxon>Streptomyces</taxon>
    </lineage>
</organism>
<dbReference type="SMART" id="SM00823">
    <property type="entry name" value="PKS_PP"/>
    <property type="match status" value="1"/>
</dbReference>
<dbReference type="InterPro" id="IPR036736">
    <property type="entry name" value="ACP-like_sf"/>
</dbReference>
<protein>
    <submittedName>
        <fullName evidence="5">NAD-dependent epimerase/dehydratase family protein</fullName>
    </submittedName>
</protein>
<evidence type="ECO:0000313" key="5">
    <source>
        <dbReference type="EMBL" id="MDH2392483.1"/>
    </source>
</evidence>
<proteinExistence type="predicted"/>
<dbReference type="Pfam" id="PF00550">
    <property type="entry name" value="PP-binding"/>
    <property type="match status" value="1"/>
</dbReference>
<dbReference type="PANTHER" id="PTHR48079">
    <property type="entry name" value="PROTEIN YEEZ"/>
    <property type="match status" value="1"/>
</dbReference>
<accession>A0ABT6HUT9</accession>
<dbReference type="InterPro" id="IPR009081">
    <property type="entry name" value="PP-bd_ACP"/>
</dbReference>
<feature type="region of interest" description="Disordered" evidence="3">
    <location>
        <begin position="95"/>
        <end position="117"/>
    </location>
</feature>
<keyword evidence="2" id="KW-0597">Phosphoprotein</keyword>
<dbReference type="InterPro" id="IPR036291">
    <property type="entry name" value="NAD(P)-bd_dom_sf"/>
</dbReference>
<keyword evidence="1" id="KW-0596">Phosphopantetheine</keyword>
<dbReference type="PROSITE" id="PS50075">
    <property type="entry name" value="CARRIER"/>
    <property type="match status" value="1"/>
</dbReference>
<dbReference type="SUPFAM" id="SSF51735">
    <property type="entry name" value="NAD(P)-binding Rossmann-fold domains"/>
    <property type="match status" value="1"/>
</dbReference>
<evidence type="ECO:0000256" key="1">
    <source>
        <dbReference type="ARBA" id="ARBA00022450"/>
    </source>
</evidence>